<dbReference type="AlphaFoldDB" id="A0A5D2UJA1"/>
<keyword evidence="2" id="KW-1185">Reference proteome</keyword>
<evidence type="ECO:0000313" key="2">
    <source>
        <dbReference type="Proteomes" id="UP000323597"/>
    </source>
</evidence>
<organism evidence="1 2">
    <name type="scientific">Gossypium mustelinum</name>
    <name type="common">Cotton</name>
    <name type="synonym">Gossypium caicoense</name>
    <dbReference type="NCBI Taxonomy" id="34275"/>
    <lineage>
        <taxon>Eukaryota</taxon>
        <taxon>Viridiplantae</taxon>
        <taxon>Streptophyta</taxon>
        <taxon>Embryophyta</taxon>
        <taxon>Tracheophyta</taxon>
        <taxon>Spermatophyta</taxon>
        <taxon>Magnoliopsida</taxon>
        <taxon>eudicotyledons</taxon>
        <taxon>Gunneridae</taxon>
        <taxon>Pentapetalae</taxon>
        <taxon>rosids</taxon>
        <taxon>malvids</taxon>
        <taxon>Malvales</taxon>
        <taxon>Malvaceae</taxon>
        <taxon>Malvoideae</taxon>
        <taxon>Gossypium</taxon>
    </lineage>
</organism>
<gene>
    <name evidence="1" type="ORF">E1A91_D06G168500v1</name>
</gene>
<name>A0A5D2UJA1_GOSMU</name>
<protein>
    <submittedName>
        <fullName evidence="1">Uncharacterized protein</fullName>
    </submittedName>
</protein>
<accession>A0A5D2UJA1</accession>
<proteinExistence type="predicted"/>
<dbReference type="Proteomes" id="UP000323597">
    <property type="component" value="Chromosome D06"/>
</dbReference>
<reference evidence="1 2" key="1">
    <citation type="submission" date="2019-07" db="EMBL/GenBank/DDBJ databases">
        <title>WGS assembly of Gossypium mustelinum.</title>
        <authorList>
            <person name="Chen Z.J."/>
            <person name="Sreedasyam A."/>
            <person name="Ando A."/>
            <person name="Song Q."/>
            <person name="De L."/>
            <person name="Hulse-Kemp A."/>
            <person name="Ding M."/>
            <person name="Ye W."/>
            <person name="Kirkbride R."/>
            <person name="Jenkins J."/>
            <person name="Plott C."/>
            <person name="Lovell J."/>
            <person name="Lin Y.-M."/>
            <person name="Vaughn R."/>
            <person name="Liu B."/>
            <person name="Li W."/>
            <person name="Simpson S."/>
            <person name="Scheffler B."/>
            <person name="Saski C."/>
            <person name="Grover C."/>
            <person name="Hu G."/>
            <person name="Conover J."/>
            <person name="Carlson J."/>
            <person name="Shu S."/>
            <person name="Boston L."/>
            <person name="Williams M."/>
            <person name="Peterson D."/>
            <person name="Mcgee K."/>
            <person name="Jones D."/>
            <person name="Wendel J."/>
            <person name="Stelly D."/>
            <person name="Grimwood J."/>
            <person name="Schmutz J."/>
        </authorList>
    </citation>
    <scope>NUCLEOTIDE SEQUENCE [LARGE SCALE GENOMIC DNA]</scope>
    <source>
        <strain evidence="1">1408120.09</strain>
    </source>
</reference>
<sequence length="73" mass="8450">MHKSEVDDLDTRTQWEFLLLMIRWRPICFLHPVMRKYSDGETVLNLLAEVDLPLVSADGLPAAFLCLEQVSFD</sequence>
<dbReference type="EMBL" id="CM017654">
    <property type="protein sequence ID" value="TYI77817.1"/>
    <property type="molecule type" value="Genomic_DNA"/>
</dbReference>
<evidence type="ECO:0000313" key="1">
    <source>
        <dbReference type="EMBL" id="TYI77817.1"/>
    </source>
</evidence>